<accession>A0A1S8TND1</accession>
<dbReference type="RefSeq" id="WP_077846814.1">
    <property type="nucleotide sequence ID" value="NZ_LZZM01000105.1"/>
</dbReference>
<gene>
    <name evidence="1" type="ORF">CLPUN_16400</name>
</gene>
<sequence>MEDICKITEEDLKYAYDKIDYWYKKNIKFLTIITVPFNTACIFSDIIGKIAQNNEKALYVWGKNEQNKQLINKIRDLNLTITHSYIKRGSSDTDLAFIHYDNIDKIEGKYDLVIFDDITYFSNLSSINVRDKLELCGNLGRRVLAYSIEKLALVGAKFELAAYNYKKPFVEPRILTTRIDLNVDIPYTLYDYLKWFKENNHKVGIYVPTEEKVDMVYDYFANKLKLSAVKIIKISKSNQIKKCEGVSKHKNKAIFIVTNKVEELLECCYIDDIVVMFSDNESYGYKKILYTCGQIRNIKAELPEVLLVANDISEEMDKAKNMAREFNKRVWEKRLREV</sequence>
<dbReference type="Proteomes" id="UP000190890">
    <property type="component" value="Unassembled WGS sequence"/>
</dbReference>
<organism evidence="1 2">
    <name type="scientific">Clostridium puniceum</name>
    <dbReference type="NCBI Taxonomy" id="29367"/>
    <lineage>
        <taxon>Bacteria</taxon>
        <taxon>Bacillati</taxon>
        <taxon>Bacillota</taxon>
        <taxon>Clostridia</taxon>
        <taxon>Eubacteriales</taxon>
        <taxon>Clostridiaceae</taxon>
        <taxon>Clostridium</taxon>
    </lineage>
</organism>
<comment type="caution">
    <text evidence="1">The sequence shown here is derived from an EMBL/GenBank/DDBJ whole genome shotgun (WGS) entry which is preliminary data.</text>
</comment>
<protein>
    <submittedName>
        <fullName evidence="1">Uncharacterized protein</fullName>
    </submittedName>
</protein>
<dbReference type="EMBL" id="LZZM01000105">
    <property type="protein sequence ID" value="OOM79270.1"/>
    <property type="molecule type" value="Genomic_DNA"/>
</dbReference>
<dbReference type="AlphaFoldDB" id="A0A1S8TND1"/>
<dbReference type="OrthoDB" id="1933944at2"/>
<keyword evidence="2" id="KW-1185">Reference proteome</keyword>
<proteinExistence type="predicted"/>
<evidence type="ECO:0000313" key="1">
    <source>
        <dbReference type="EMBL" id="OOM79270.1"/>
    </source>
</evidence>
<evidence type="ECO:0000313" key="2">
    <source>
        <dbReference type="Proteomes" id="UP000190890"/>
    </source>
</evidence>
<name>A0A1S8TND1_9CLOT</name>
<reference evidence="1 2" key="1">
    <citation type="submission" date="2016-05" db="EMBL/GenBank/DDBJ databases">
        <title>Microbial solvent formation.</title>
        <authorList>
            <person name="Poehlein A."/>
            <person name="Montoya Solano J.D."/>
            <person name="Flitsch S."/>
            <person name="Krabben P."/>
            <person name="Duerre P."/>
            <person name="Daniel R."/>
        </authorList>
    </citation>
    <scope>NUCLEOTIDE SEQUENCE [LARGE SCALE GENOMIC DNA]</scope>
    <source>
        <strain evidence="1 2">DSM 2619</strain>
    </source>
</reference>
<dbReference type="STRING" id="29367.CLPUN_16400"/>